<comment type="caution">
    <text evidence="2">The sequence shown here is derived from an EMBL/GenBank/DDBJ whole genome shotgun (WGS) entry which is preliminary data.</text>
</comment>
<dbReference type="EMBL" id="AEUN01000013">
    <property type="protein sequence ID" value="EHJ09113.1"/>
    <property type="molecule type" value="Genomic_DNA"/>
</dbReference>
<dbReference type="OrthoDB" id="2402052at2"/>
<accession>G5JFB7</accession>
<reference evidence="2 3" key="1">
    <citation type="journal article" date="2012" name="BMC Genomics">
        <title>Comparative genomic analysis of the genus Staphylococcus including Staphylococcus aureus and its newly described sister species Staphylococcus simiae.</title>
        <authorList>
            <person name="Suzuki H."/>
            <person name="Lefebure T."/>
            <person name="Pavinski Bitar P."/>
            <person name="Stanhope M.J."/>
        </authorList>
    </citation>
    <scope>NUCLEOTIDE SEQUENCE [LARGE SCALE GENOMIC DNA]</scope>
    <source>
        <strain evidence="2 3">CCM 7213</strain>
    </source>
</reference>
<feature type="transmembrane region" description="Helical" evidence="1">
    <location>
        <begin position="129"/>
        <end position="152"/>
    </location>
</feature>
<keyword evidence="1" id="KW-0472">Membrane</keyword>
<keyword evidence="3" id="KW-1185">Reference proteome</keyword>
<gene>
    <name evidence="2" type="ORF">SS7213T_00568</name>
</gene>
<evidence type="ECO:0008006" key="4">
    <source>
        <dbReference type="Google" id="ProtNLM"/>
    </source>
</evidence>
<evidence type="ECO:0000256" key="1">
    <source>
        <dbReference type="SAM" id="Phobius"/>
    </source>
</evidence>
<dbReference type="AlphaFoldDB" id="G5JFB7"/>
<feature type="transmembrane region" description="Helical" evidence="1">
    <location>
        <begin position="104"/>
        <end position="123"/>
    </location>
</feature>
<proteinExistence type="predicted"/>
<dbReference type="RefSeq" id="WP_002461670.1">
    <property type="nucleotide sequence ID" value="NZ_AEUN01000013.1"/>
</dbReference>
<sequence>MHKIDLSDNNFNIRRFIVVQMIIALFVILFTYKWALDVTAIIDQNIIVNLIYGFLGFVIVLVVHELIHRILFIIFKKDCQPMLQIKKGNILFHTSNACYNKWQFSIIMLAPFIIINSALLILIKQFGYSSIIFIFSMHTAYCLIDLLLVTFAMTSNFKYVQQDTESLYLYNQKPIQ</sequence>
<keyword evidence="1" id="KW-0812">Transmembrane</keyword>
<evidence type="ECO:0000313" key="3">
    <source>
        <dbReference type="Proteomes" id="UP000005413"/>
    </source>
</evidence>
<feature type="transmembrane region" description="Helical" evidence="1">
    <location>
        <begin position="12"/>
        <end position="34"/>
    </location>
</feature>
<name>G5JFB7_9STAP</name>
<dbReference type="Proteomes" id="UP000005413">
    <property type="component" value="Unassembled WGS sequence"/>
</dbReference>
<protein>
    <recommendedName>
        <fullName evidence="4">Permease</fullName>
    </recommendedName>
</protein>
<evidence type="ECO:0000313" key="2">
    <source>
        <dbReference type="EMBL" id="EHJ09113.1"/>
    </source>
</evidence>
<dbReference type="PATRIC" id="fig|911238.3.peg.109"/>
<keyword evidence="1" id="KW-1133">Transmembrane helix</keyword>
<dbReference type="InterPro" id="IPR021683">
    <property type="entry name" value="DUF3267"/>
</dbReference>
<dbReference type="Pfam" id="PF11667">
    <property type="entry name" value="DUF3267"/>
    <property type="match status" value="1"/>
</dbReference>
<organism evidence="2 3">
    <name type="scientific">Staphylococcus simiae CCM 7213 = CCUG 51256</name>
    <dbReference type="NCBI Taxonomy" id="911238"/>
    <lineage>
        <taxon>Bacteria</taxon>
        <taxon>Bacillati</taxon>
        <taxon>Bacillota</taxon>
        <taxon>Bacilli</taxon>
        <taxon>Bacillales</taxon>
        <taxon>Staphylococcaceae</taxon>
        <taxon>Staphylococcus</taxon>
    </lineage>
</organism>
<feature type="transmembrane region" description="Helical" evidence="1">
    <location>
        <begin position="46"/>
        <end position="67"/>
    </location>
</feature>